<dbReference type="InterPro" id="IPR010475">
    <property type="entry name" value="AKH/RPCH_hormone"/>
</dbReference>
<dbReference type="GO" id="GO:0005576">
    <property type="term" value="C:extracellular region"/>
    <property type="evidence" value="ECO:0007669"/>
    <property type="project" value="UniProtKB-SubCell"/>
</dbReference>
<dbReference type="Pfam" id="PF06377">
    <property type="entry name" value="Adipokin_hormo"/>
    <property type="match status" value="1"/>
</dbReference>
<evidence type="ECO:0000256" key="7">
    <source>
        <dbReference type="SAM" id="SignalP"/>
    </source>
</evidence>
<name>A0A7R9GAI6_9CRUS</name>
<organism evidence="8">
    <name type="scientific">Notodromas monacha</name>
    <dbReference type="NCBI Taxonomy" id="399045"/>
    <lineage>
        <taxon>Eukaryota</taxon>
        <taxon>Metazoa</taxon>
        <taxon>Ecdysozoa</taxon>
        <taxon>Arthropoda</taxon>
        <taxon>Crustacea</taxon>
        <taxon>Oligostraca</taxon>
        <taxon>Ostracoda</taxon>
        <taxon>Podocopa</taxon>
        <taxon>Podocopida</taxon>
        <taxon>Cypridocopina</taxon>
        <taxon>Cypridoidea</taxon>
        <taxon>Cyprididae</taxon>
        <taxon>Notodromas</taxon>
    </lineage>
</organism>
<feature type="signal peptide" evidence="7">
    <location>
        <begin position="1"/>
        <end position="30"/>
    </location>
</feature>
<dbReference type="EMBL" id="CAJPEX010000383">
    <property type="protein sequence ID" value="CAG0915414.1"/>
    <property type="molecule type" value="Genomic_DNA"/>
</dbReference>
<dbReference type="GO" id="GO:0005179">
    <property type="term" value="F:hormone activity"/>
    <property type="evidence" value="ECO:0007669"/>
    <property type="project" value="InterPro"/>
</dbReference>
<comment type="function">
    <text evidence="1">This hormone adapts the animal to light backgrounds by stimulating concentration of the pigment of its red body-chromatophores.</text>
</comment>
<evidence type="ECO:0000256" key="6">
    <source>
        <dbReference type="SAM" id="MobiDB-lite"/>
    </source>
</evidence>
<dbReference type="PROSITE" id="PS00256">
    <property type="entry name" value="AKH"/>
    <property type="match status" value="1"/>
</dbReference>
<evidence type="ECO:0000256" key="4">
    <source>
        <dbReference type="ARBA" id="ARBA00022525"/>
    </source>
</evidence>
<protein>
    <submittedName>
        <fullName evidence="8">Uncharacterized protein</fullName>
    </submittedName>
</protein>
<dbReference type="GO" id="GO:0031409">
    <property type="term" value="F:pigment binding"/>
    <property type="evidence" value="ECO:0007669"/>
    <property type="project" value="UniProtKB-KW"/>
</dbReference>
<dbReference type="OrthoDB" id="6159864at2759"/>
<keyword evidence="5 7" id="KW-0732">Signal</keyword>
<sequence length="115" mass="12432">MEAKKLLHTPLLAATLVSLLVIIFAANSDAQVNFSTGWSNGKRANNGNNPEAEPEFRYNPGKSGFAKRIPIGPDELIERLEASVAGPAAPECRVISPIALNNIYRMLFVSGRIRG</sequence>
<accession>A0A7R9GAI6</accession>
<evidence type="ECO:0000256" key="3">
    <source>
        <dbReference type="ARBA" id="ARBA00022474"/>
    </source>
</evidence>
<feature type="region of interest" description="Disordered" evidence="6">
    <location>
        <begin position="36"/>
        <end position="59"/>
    </location>
</feature>
<keyword evidence="4" id="KW-0964">Secreted</keyword>
<evidence type="ECO:0000256" key="2">
    <source>
        <dbReference type="ARBA" id="ARBA00004613"/>
    </source>
</evidence>
<keyword evidence="3" id="KW-0608">Pigment</keyword>
<keyword evidence="9" id="KW-1185">Reference proteome</keyword>
<feature type="chain" id="PRO_5036210676" evidence="7">
    <location>
        <begin position="31"/>
        <end position="115"/>
    </location>
</feature>
<evidence type="ECO:0000256" key="5">
    <source>
        <dbReference type="ARBA" id="ARBA00022729"/>
    </source>
</evidence>
<dbReference type="EMBL" id="OA882420">
    <property type="protein sequence ID" value="CAD7275262.1"/>
    <property type="molecule type" value="Genomic_DNA"/>
</dbReference>
<dbReference type="InterPro" id="IPR002047">
    <property type="entry name" value="Adipokinetic_hormone_CS"/>
</dbReference>
<dbReference type="AlphaFoldDB" id="A0A7R9GAI6"/>
<comment type="subcellular location">
    <subcellularLocation>
        <location evidence="2">Secreted</location>
    </subcellularLocation>
</comment>
<evidence type="ECO:0000313" key="9">
    <source>
        <dbReference type="Proteomes" id="UP000678499"/>
    </source>
</evidence>
<proteinExistence type="predicted"/>
<evidence type="ECO:0000313" key="8">
    <source>
        <dbReference type="EMBL" id="CAD7275262.1"/>
    </source>
</evidence>
<reference evidence="8" key="1">
    <citation type="submission" date="2020-11" db="EMBL/GenBank/DDBJ databases">
        <authorList>
            <person name="Tran Van P."/>
        </authorList>
    </citation>
    <scope>NUCLEOTIDE SEQUENCE</scope>
</reference>
<dbReference type="Proteomes" id="UP000678499">
    <property type="component" value="Unassembled WGS sequence"/>
</dbReference>
<gene>
    <name evidence="8" type="ORF">NMOB1V02_LOCUS3061</name>
</gene>
<evidence type="ECO:0000256" key="1">
    <source>
        <dbReference type="ARBA" id="ARBA00002463"/>
    </source>
</evidence>